<dbReference type="FunFam" id="3.40.50.300:FF:000604">
    <property type="entry name" value="ABC transporter B family member 28"/>
    <property type="match status" value="1"/>
</dbReference>
<keyword evidence="3 8" id="KW-0812">Transmembrane</keyword>
<keyword evidence="7 8" id="KW-0472">Membrane</keyword>
<dbReference type="PANTHER" id="PTHR43394">
    <property type="entry name" value="ATP-DEPENDENT PERMEASE MDL1, MITOCHONDRIAL"/>
    <property type="match status" value="1"/>
</dbReference>
<evidence type="ECO:0000313" key="12">
    <source>
        <dbReference type="Proteomes" id="UP000006437"/>
    </source>
</evidence>
<dbReference type="PROSITE" id="PS50929">
    <property type="entry name" value="ABC_TM1F"/>
    <property type="match status" value="1"/>
</dbReference>
<dbReference type="GO" id="GO:0005524">
    <property type="term" value="F:ATP binding"/>
    <property type="evidence" value="ECO:0007669"/>
    <property type="project" value="UniProtKB-KW"/>
</dbReference>
<dbReference type="InterPro" id="IPR011527">
    <property type="entry name" value="ABC1_TM_dom"/>
</dbReference>
<keyword evidence="2" id="KW-0813">Transport</keyword>
<dbReference type="PANTHER" id="PTHR43394:SF1">
    <property type="entry name" value="ATP-BINDING CASSETTE SUB-FAMILY B MEMBER 10, MITOCHONDRIAL"/>
    <property type="match status" value="1"/>
</dbReference>
<dbReference type="PROSITE" id="PS50893">
    <property type="entry name" value="ABC_TRANSPORTER_2"/>
    <property type="match status" value="1"/>
</dbReference>
<evidence type="ECO:0000256" key="5">
    <source>
        <dbReference type="ARBA" id="ARBA00022840"/>
    </source>
</evidence>
<dbReference type="InterPro" id="IPR003439">
    <property type="entry name" value="ABC_transporter-like_ATP-bd"/>
</dbReference>
<comment type="subcellular location">
    <subcellularLocation>
        <location evidence="1">Cell membrane</location>
        <topology evidence="1">Multi-pass membrane protein</topology>
    </subcellularLocation>
</comment>
<protein>
    <recommendedName>
        <fullName evidence="13">ABC transporter transmembrane region</fullName>
    </recommendedName>
</protein>
<dbReference type="SMART" id="SM00382">
    <property type="entry name" value="AAA"/>
    <property type="match status" value="1"/>
</dbReference>
<dbReference type="SUPFAM" id="SSF90123">
    <property type="entry name" value="ABC transporter transmembrane region"/>
    <property type="match status" value="1"/>
</dbReference>
<sequence length="587" mass="66694">MNKNINQNPEAEKEDIKRLASYTLLFKSNFLKGLLFLLLAVVFELLAPFAVRKIFDEELKKAVIDKNSILYWIGLYLFVNVTAMIFQYMSDIQLKIMAMRIVQKMRMQIYSNIQRIGISFFDNMPAGSIVSKVTNDTLAVQGLYVKVLGEIFKSTVYVISIYIILFTIQAQFALLATFLLPLVAFIIYIYNKKARVYNNVIRSKVSELNGAINETVQGISVIQAFNNQEQIQKDFDKTNEERVNQRTKLLVLNSATSYNIISTLRNIVFVVMIYYFGNKVIKDNAVTSVGLLYVYVDYISILFHHIHQIVQQMNEMSKSTVASSHVFEMIDKEGKDISDEKIEKINGTVEFKDISFYYKKDEYVLKNINISAEKGQTIALVGHTGSGKSSIMNLLLKFYQPQQGKILIDGMDLQTLQDQTIRDHMGIVLQEPYLFTGTILSNITLNKENISRQDAKKALEMVGGDLVLGNLKDGIDEKVVERGATLSSGQRQLISFARALAQNPTILILDEATSSVDSETEKIIQSAMDVLMKGRTTFIIAHRLSTIKNADKIYLLEKGRIIEQGTHSELLEKKGKYFDMYKTQSNL</sequence>
<dbReference type="BioCyc" id="EBAC796937-HMP:GMGH-806-MONOMER"/>
<dbReference type="RefSeq" id="WP_009525039.1">
    <property type="nucleotide sequence ID" value="NZ_JH414549.1"/>
</dbReference>
<evidence type="ECO:0008006" key="13">
    <source>
        <dbReference type="Google" id="ProtNLM"/>
    </source>
</evidence>
<feature type="domain" description="ABC transporter" evidence="9">
    <location>
        <begin position="349"/>
        <end position="583"/>
    </location>
</feature>
<evidence type="ECO:0000259" key="10">
    <source>
        <dbReference type="PROSITE" id="PS50929"/>
    </source>
</evidence>
<comment type="caution">
    <text evidence="11">The sequence shown here is derived from an EMBL/GenBank/DDBJ whole genome shotgun (WGS) entry which is preliminary data.</text>
</comment>
<dbReference type="SUPFAM" id="SSF52540">
    <property type="entry name" value="P-loop containing nucleoside triphosphate hydrolases"/>
    <property type="match status" value="1"/>
</dbReference>
<keyword evidence="4" id="KW-0547">Nucleotide-binding</keyword>
<dbReference type="CDD" id="cd03254">
    <property type="entry name" value="ABCC_Glucan_exporter_like"/>
    <property type="match status" value="1"/>
</dbReference>
<dbReference type="Proteomes" id="UP000006437">
    <property type="component" value="Unassembled WGS sequence"/>
</dbReference>
<feature type="transmembrane region" description="Helical" evidence="8">
    <location>
        <begin position="172"/>
        <end position="190"/>
    </location>
</feature>
<evidence type="ECO:0000256" key="2">
    <source>
        <dbReference type="ARBA" id="ARBA00022448"/>
    </source>
</evidence>
<dbReference type="Pfam" id="PF00005">
    <property type="entry name" value="ABC_tran"/>
    <property type="match status" value="1"/>
</dbReference>
<dbReference type="AlphaFoldDB" id="G9X347"/>
<evidence type="ECO:0000256" key="6">
    <source>
        <dbReference type="ARBA" id="ARBA00022989"/>
    </source>
</evidence>
<dbReference type="InterPro" id="IPR017871">
    <property type="entry name" value="ABC_transporter-like_CS"/>
</dbReference>
<feature type="transmembrane region" description="Helical" evidence="8">
    <location>
        <begin position="258"/>
        <end position="277"/>
    </location>
</feature>
<proteinExistence type="predicted"/>
<evidence type="ECO:0000256" key="7">
    <source>
        <dbReference type="ARBA" id="ARBA00023136"/>
    </source>
</evidence>
<evidence type="ECO:0000256" key="8">
    <source>
        <dbReference type="SAM" id="Phobius"/>
    </source>
</evidence>
<organism evidence="11 12">
    <name type="scientific">Peptoanaerobacter stomatis</name>
    <dbReference type="NCBI Taxonomy" id="796937"/>
    <lineage>
        <taxon>Bacteria</taxon>
        <taxon>Bacillati</taxon>
        <taxon>Bacillota</taxon>
        <taxon>Clostridia</taxon>
        <taxon>Peptostreptococcales</taxon>
        <taxon>Filifactoraceae</taxon>
        <taxon>Peptoanaerobacter</taxon>
    </lineage>
</organism>
<feature type="transmembrane region" description="Helical" evidence="8">
    <location>
        <begin position="143"/>
        <end position="165"/>
    </location>
</feature>
<feature type="transmembrane region" description="Helical" evidence="8">
    <location>
        <begin position="69"/>
        <end position="89"/>
    </location>
</feature>
<dbReference type="InterPro" id="IPR027417">
    <property type="entry name" value="P-loop_NTPase"/>
</dbReference>
<evidence type="ECO:0000256" key="1">
    <source>
        <dbReference type="ARBA" id="ARBA00004651"/>
    </source>
</evidence>
<dbReference type="GO" id="GO:0005737">
    <property type="term" value="C:cytoplasm"/>
    <property type="evidence" value="ECO:0007669"/>
    <property type="project" value="UniProtKB-ARBA"/>
</dbReference>
<dbReference type="EMBL" id="AFZE01000057">
    <property type="protein sequence ID" value="EHL10589.1"/>
    <property type="molecule type" value="Genomic_DNA"/>
</dbReference>
<keyword evidence="6 8" id="KW-1133">Transmembrane helix</keyword>
<keyword evidence="5" id="KW-0067">ATP-binding</keyword>
<dbReference type="GO" id="GO:0015421">
    <property type="term" value="F:ABC-type oligopeptide transporter activity"/>
    <property type="evidence" value="ECO:0007669"/>
    <property type="project" value="TreeGrafter"/>
</dbReference>
<dbReference type="CDD" id="cd18544">
    <property type="entry name" value="ABC_6TM_TmrA_like"/>
    <property type="match status" value="1"/>
</dbReference>
<dbReference type="GO" id="GO:0016887">
    <property type="term" value="F:ATP hydrolysis activity"/>
    <property type="evidence" value="ECO:0007669"/>
    <property type="project" value="InterPro"/>
</dbReference>
<dbReference type="Pfam" id="PF00664">
    <property type="entry name" value="ABC_membrane"/>
    <property type="match status" value="1"/>
</dbReference>
<reference evidence="11 12" key="1">
    <citation type="submission" date="2011-08" db="EMBL/GenBank/DDBJ databases">
        <title>The Genome Sequence of Eubacteriaceae bacterium ACC19a.</title>
        <authorList>
            <consortium name="The Broad Institute Genome Sequencing Platform"/>
            <person name="Earl A."/>
            <person name="Ward D."/>
            <person name="Feldgarden M."/>
            <person name="Gevers D."/>
            <person name="Sizova M."/>
            <person name="Hazen A."/>
            <person name="Epstein S."/>
            <person name="Young S.K."/>
            <person name="Zeng Q."/>
            <person name="Gargeya S."/>
            <person name="Fitzgerald M."/>
            <person name="Haas B."/>
            <person name="Abouelleil A."/>
            <person name="Alvarado L."/>
            <person name="Arachchi H.M."/>
            <person name="Berlin A."/>
            <person name="Brown A."/>
            <person name="Chapman S.B."/>
            <person name="Chen Z."/>
            <person name="Dunbar C."/>
            <person name="Freedman E."/>
            <person name="Gearin G."/>
            <person name="Gellesch M."/>
            <person name="Goldberg J."/>
            <person name="Griggs A."/>
            <person name="Gujja S."/>
            <person name="Heiman D."/>
            <person name="Howarth C."/>
            <person name="Larson L."/>
            <person name="Lui A."/>
            <person name="MacDonald P.J.P."/>
            <person name="Montmayeur A."/>
            <person name="Murphy C."/>
            <person name="Neiman D."/>
            <person name="Pearson M."/>
            <person name="Priest M."/>
            <person name="Roberts A."/>
            <person name="Saif S."/>
            <person name="Shea T."/>
            <person name="Shenoy N."/>
            <person name="Sisk P."/>
            <person name="Stolte C."/>
            <person name="Sykes S."/>
            <person name="Wortman J."/>
            <person name="Nusbaum C."/>
            <person name="Birren B."/>
        </authorList>
    </citation>
    <scope>NUCLEOTIDE SEQUENCE [LARGE SCALE GENOMIC DNA]</scope>
    <source>
        <strain evidence="11 12">ACC19a</strain>
    </source>
</reference>
<accession>G9X347</accession>
<dbReference type="InterPro" id="IPR003593">
    <property type="entry name" value="AAA+_ATPase"/>
</dbReference>
<dbReference type="InterPro" id="IPR039421">
    <property type="entry name" value="Type_1_exporter"/>
</dbReference>
<evidence type="ECO:0000256" key="4">
    <source>
        <dbReference type="ARBA" id="ARBA00022741"/>
    </source>
</evidence>
<evidence type="ECO:0000313" key="11">
    <source>
        <dbReference type="EMBL" id="EHL10589.1"/>
    </source>
</evidence>
<dbReference type="PROSITE" id="PS00211">
    <property type="entry name" value="ABC_TRANSPORTER_1"/>
    <property type="match status" value="1"/>
</dbReference>
<name>G9X347_9FIRM</name>
<dbReference type="PATRIC" id="fig|796937.3.peg.2039"/>
<dbReference type="Gene3D" id="1.20.1560.10">
    <property type="entry name" value="ABC transporter type 1, transmembrane domain"/>
    <property type="match status" value="1"/>
</dbReference>
<evidence type="ECO:0000256" key="3">
    <source>
        <dbReference type="ARBA" id="ARBA00022692"/>
    </source>
</evidence>
<feature type="transmembrane region" description="Helical" evidence="8">
    <location>
        <begin position="289"/>
        <end position="307"/>
    </location>
</feature>
<feature type="domain" description="ABC transmembrane type-1" evidence="10">
    <location>
        <begin position="33"/>
        <end position="318"/>
    </location>
</feature>
<evidence type="ECO:0000259" key="9">
    <source>
        <dbReference type="PROSITE" id="PS50893"/>
    </source>
</evidence>
<dbReference type="GO" id="GO:0005886">
    <property type="term" value="C:plasma membrane"/>
    <property type="evidence" value="ECO:0007669"/>
    <property type="project" value="UniProtKB-SubCell"/>
</dbReference>
<feature type="transmembrane region" description="Helical" evidence="8">
    <location>
        <begin position="30"/>
        <end position="49"/>
    </location>
</feature>
<dbReference type="Gene3D" id="3.40.50.300">
    <property type="entry name" value="P-loop containing nucleotide triphosphate hydrolases"/>
    <property type="match status" value="1"/>
</dbReference>
<dbReference type="HOGENOM" id="CLU_000604_84_6_9"/>
<dbReference type="InterPro" id="IPR036640">
    <property type="entry name" value="ABC1_TM_sf"/>
</dbReference>
<gene>
    <name evidence="11" type="ORF">HMPREF9629_00804</name>
</gene>